<proteinExistence type="predicted"/>
<dbReference type="EMBL" id="QZWG01000013">
    <property type="protein sequence ID" value="RZB71480.1"/>
    <property type="molecule type" value="Genomic_DNA"/>
</dbReference>
<comment type="caution">
    <text evidence="2">The sequence shown here is derived from an EMBL/GenBank/DDBJ whole genome shotgun (WGS) entry which is preliminary data.</text>
</comment>
<dbReference type="AlphaFoldDB" id="A0A445HCX7"/>
<name>A0A445HCX7_GLYSO</name>
<accession>A0A445HCX7</accession>
<evidence type="ECO:0000256" key="1">
    <source>
        <dbReference type="SAM" id="MobiDB-lite"/>
    </source>
</evidence>
<feature type="region of interest" description="Disordered" evidence="1">
    <location>
        <begin position="102"/>
        <end position="158"/>
    </location>
</feature>
<organism evidence="2 3">
    <name type="scientific">Glycine soja</name>
    <name type="common">Wild soybean</name>
    <dbReference type="NCBI Taxonomy" id="3848"/>
    <lineage>
        <taxon>Eukaryota</taxon>
        <taxon>Viridiplantae</taxon>
        <taxon>Streptophyta</taxon>
        <taxon>Embryophyta</taxon>
        <taxon>Tracheophyta</taxon>
        <taxon>Spermatophyta</taxon>
        <taxon>Magnoliopsida</taxon>
        <taxon>eudicotyledons</taxon>
        <taxon>Gunneridae</taxon>
        <taxon>Pentapetalae</taxon>
        <taxon>rosids</taxon>
        <taxon>fabids</taxon>
        <taxon>Fabales</taxon>
        <taxon>Fabaceae</taxon>
        <taxon>Papilionoideae</taxon>
        <taxon>50 kb inversion clade</taxon>
        <taxon>NPAAA clade</taxon>
        <taxon>indigoferoid/millettioid clade</taxon>
        <taxon>Phaseoleae</taxon>
        <taxon>Glycine</taxon>
        <taxon>Glycine subgen. Soja</taxon>
    </lineage>
</organism>
<dbReference type="Proteomes" id="UP000289340">
    <property type="component" value="Chromosome 13"/>
</dbReference>
<reference evidence="2 3" key="1">
    <citation type="submission" date="2018-09" db="EMBL/GenBank/DDBJ databases">
        <title>A high-quality reference genome of wild soybean provides a powerful tool to mine soybean genomes.</title>
        <authorList>
            <person name="Xie M."/>
            <person name="Chung C.Y.L."/>
            <person name="Li M.-W."/>
            <person name="Wong F.-L."/>
            <person name="Chan T.-F."/>
            <person name="Lam H.-M."/>
        </authorList>
    </citation>
    <scope>NUCLEOTIDE SEQUENCE [LARGE SCALE GENOMIC DNA]</scope>
    <source>
        <strain evidence="3">cv. W05</strain>
        <tissue evidence="2">Hypocotyl of etiolated seedlings</tissue>
    </source>
</reference>
<evidence type="ECO:0000313" key="3">
    <source>
        <dbReference type="Proteomes" id="UP000289340"/>
    </source>
</evidence>
<protein>
    <submittedName>
        <fullName evidence="2">Uncharacterized protein</fullName>
    </submittedName>
</protein>
<feature type="compositionally biased region" description="Basic and acidic residues" evidence="1">
    <location>
        <begin position="102"/>
        <end position="112"/>
    </location>
</feature>
<sequence>MTACKSVNVDPMNYASKLFTLQHILHVYDNSFGLLPHELMWQEYEGDQWSPDLRRKRTANGRPISTRIPTEMDEDENERERFGLAEAYMTRKIYKEKMKKIAQEEQEGEKNSNMKISTIKTGSEDKTSSGCFSWVSKQQHKKNSRISDYNETLAAANS</sequence>
<evidence type="ECO:0000313" key="2">
    <source>
        <dbReference type="EMBL" id="RZB71480.1"/>
    </source>
</evidence>
<dbReference type="PANTHER" id="PTHR34950:SF12">
    <property type="entry name" value="TRANSMEMBRANE PROTEIN"/>
    <property type="match status" value="1"/>
</dbReference>
<keyword evidence="3" id="KW-1185">Reference proteome</keyword>
<feature type="region of interest" description="Disordered" evidence="1">
    <location>
        <begin position="54"/>
        <end position="79"/>
    </location>
</feature>
<dbReference type="PANTHER" id="PTHR34950">
    <property type="entry name" value="OS04G0457400 PROTEIN"/>
    <property type="match status" value="1"/>
</dbReference>
<feature type="compositionally biased region" description="Polar residues" evidence="1">
    <location>
        <begin position="146"/>
        <end position="158"/>
    </location>
</feature>
<gene>
    <name evidence="2" type="ORF">D0Y65_036110</name>
</gene>
<feature type="compositionally biased region" description="Polar residues" evidence="1">
    <location>
        <begin position="128"/>
        <end position="137"/>
    </location>
</feature>